<dbReference type="Gene3D" id="2.60.98.20">
    <property type="entry name" value="Flagellar hook protein FlgE"/>
    <property type="match status" value="1"/>
</dbReference>
<dbReference type="AlphaFoldDB" id="A0A7W5FVH6"/>
<keyword evidence="10" id="KW-0966">Cell projection</keyword>
<feature type="domain" description="Flagellar basal body rod protein N-terminal" evidence="6">
    <location>
        <begin position="4"/>
        <end position="33"/>
    </location>
</feature>
<evidence type="ECO:0000259" key="9">
    <source>
        <dbReference type="Pfam" id="PF22692"/>
    </source>
</evidence>
<dbReference type="InterPro" id="IPR037925">
    <property type="entry name" value="FlgE/F/G-like"/>
</dbReference>
<dbReference type="InterPro" id="IPR001444">
    <property type="entry name" value="Flag_bb_rod_N"/>
</dbReference>
<protein>
    <recommendedName>
        <fullName evidence="3 5">Flagellar hook protein FlgE</fullName>
    </recommendedName>
</protein>
<accession>A0A7W5FVH6</accession>
<dbReference type="InterPro" id="IPR037058">
    <property type="entry name" value="Falgellar_hook_FlgE_sf"/>
</dbReference>
<evidence type="ECO:0000256" key="3">
    <source>
        <dbReference type="ARBA" id="ARBA00019015"/>
    </source>
</evidence>
<dbReference type="PANTHER" id="PTHR30435">
    <property type="entry name" value="FLAGELLAR PROTEIN"/>
    <property type="match status" value="1"/>
</dbReference>
<dbReference type="RefSeq" id="WP_183442571.1">
    <property type="nucleotide sequence ID" value="NZ_JACHXD010000011.1"/>
</dbReference>
<proteinExistence type="inferred from homology"/>
<comment type="similarity">
    <text evidence="2 5">Belongs to the flagella basal body rod proteins family.</text>
</comment>
<dbReference type="GO" id="GO:0009424">
    <property type="term" value="C:bacterial-type flagellum hook"/>
    <property type="evidence" value="ECO:0007669"/>
    <property type="project" value="TreeGrafter"/>
</dbReference>
<reference evidence="10 11" key="1">
    <citation type="submission" date="2020-08" db="EMBL/GenBank/DDBJ databases">
        <title>Genomic Encyclopedia of Type Strains, Phase III (KMG-III): the genomes of soil and plant-associated and newly described type strains.</title>
        <authorList>
            <person name="Whitman W."/>
        </authorList>
    </citation>
    <scope>NUCLEOTIDE SEQUENCE [LARGE SCALE GENOMIC DNA]</scope>
    <source>
        <strain evidence="10 11">CECT 8897</strain>
    </source>
</reference>
<evidence type="ECO:0000256" key="1">
    <source>
        <dbReference type="ARBA" id="ARBA00004117"/>
    </source>
</evidence>
<feature type="domain" description="Flagellar hook protein FlgE D2" evidence="8">
    <location>
        <begin position="173"/>
        <end position="285"/>
    </location>
</feature>
<keyword evidence="10" id="KW-0969">Cilium</keyword>
<sequence>MSFDIALSGIQAINEQLSTISNNVANAGTLGFKSSRANFAAMYAGERPTGTRIGSTSQSITQNGGVLTTNRGLDALINGRGFFVAKDSTGQMNYTRVGLFEKAADNFIVDASGRRVQGYAMTPPSTVRGAMGDIAVPTGTQLGKASTKVDFQANMSADWKVPASPWPAAAPASGVVDPATYNMSKVSVIYDSLGKQHSITQYFRKTATVTPSEVAVYVSVDGAFPTAAATNLQFDVNGKLTAPAPANYTVAIPAGAAAAMNVVIGYTGTTFQAGEANTSVNAADGNAPGTFVGVELNKDGGVIAKYSNGLKQQIAVVALATFPNDEGLIPADNTSWIAGGESGVANYAEPGQGVAGSLNTGSLEQSNVDVTTELVSLMTSQRNYQANSKVISTENAMLQSLMQAL</sequence>
<dbReference type="Pfam" id="PF07559">
    <property type="entry name" value="FlgE_D2"/>
    <property type="match status" value="1"/>
</dbReference>
<evidence type="ECO:0000256" key="4">
    <source>
        <dbReference type="ARBA" id="ARBA00023143"/>
    </source>
</evidence>
<dbReference type="GO" id="GO:0071978">
    <property type="term" value="P:bacterial-type flagellum-dependent swarming motility"/>
    <property type="evidence" value="ECO:0007669"/>
    <property type="project" value="TreeGrafter"/>
</dbReference>
<dbReference type="InterPro" id="IPR053967">
    <property type="entry name" value="LlgE_F_G-like_D1"/>
</dbReference>
<evidence type="ECO:0000259" key="7">
    <source>
        <dbReference type="Pfam" id="PF06429"/>
    </source>
</evidence>
<dbReference type="GO" id="GO:0005829">
    <property type="term" value="C:cytosol"/>
    <property type="evidence" value="ECO:0007669"/>
    <property type="project" value="TreeGrafter"/>
</dbReference>
<evidence type="ECO:0000259" key="8">
    <source>
        <dbReference type="Pfam" id="PF07559"/>
    </source>
</evidence>
<comment type="function">
    <text evidence="5">A flexible structure which links the flagellar filament to the drive apparatus in the basal body.</text>
</comment>
<organism evidence="10 11">
    <name type="scientific">Pseudoduganella violacea</name>
    <dbReference type="NCBI Taxonomy" id="1715466"/>
    <lineage>
        <taxon>Bacteria</taxon>
        <taxon>Pseudomonadati</taxon>
        <taxon>Pseudomonadota</taxon>
        <taxon>Betaproteobacteria</taxon>
        <taxon>Burkholderiales</taxon>
        <taxon>Oxalobacteraceae</taxon>
        <taxon>Telluria group</taxon>
        <taxon>Pseudoduganella</taxon>
    </lineage>
</organism>
<dbReference type="Pfam" id="PF00460">
    <property type="entry name" value="Flg_bb_rod"/>
    <property type="match status" value="1"/>
</dbReference>
<evidence type="ECO:0000313" key="10">
    <source>
        <dbReference type="EMBL" id="MBB3120814.1"/>
    </source>
</evidence>
<feature type="domain" description="Flagellar basal-body/hook protein C-terminal" evidence="7">
    <location>
        <begin position="360"/>
        <end position="403"/>
    </location>
</feature>
<comment type="subcellular location">
    <subcellularLocation>
        <location evidence="1 5">Bacterial flagellum basal body</location>
    </subcellularLocation>
</comment>
<dbReference type="Proteomes" id="UP000541535">
    <property type="component" value="Unassembled WGS sequence"/>
</dbReference>
<dbReference type="InterPro" id="IPR020013">
    <property type="entry name" value="Flagellar_FlgE/F/G"/>
</dbReference>
<dbReference type="InterPro" id="IPR011491">
    <property type="entry name" value="FlgE_D2"/>
</dbReference>
<evidence type="ECO:0000256" key="5">
    <source>
        <dbReference type="RuleBase" id="RU362116"/>
    </source>
</evidence>
<evidence type="ECO:0000256" key="2">
    <source>
        <dbReference type="ARBA" id="ARBA00009677"/>
    </source>
</evidence>
<dbReference type="EMBL" id="JACHXD010000011">
    <property type="protein sequence ID" value="MBB3120814.1"/>
    <property type="molecule type" value="Genomic_DNA"/>
</dbReference>
<dbReference type="NCBIfam" id="TIGR03506">
    <property type="entry name" value="FlgEFG_subfam"/>
    <property type="match status" value="1"/>
</dbReference>
<evidence type="ECO:0000313" key="11">
    <source>
        <dbReference type="Proteomes" id="UP000541535"/>
    </source>
</evidence>
<dbReference type="Pfam" id="PF22692">
    <property type="entry name" value="LlgE_F_G_D1"/>
    <property type="match status" value="1"/>
</dbReference>
<dbReference type="SUPFAM" id="SSF117143">
    <property type="entry name" value="Flagellar hook protein flgE"/>
    <property type="match status" value="1"/>
</dbReference>
<dbReference type="Pfam" id="PF06429">
    <property type="entry name" value="Flg_bbr_C"/>
    <property type="match status" value="1"/>
</dbReference>
<dbReference type="PANTHER" id="PTHR30435:SF1">
    <property type="entry name" value="FLAGELLAR HOOK PROTEIN FLGE"/>
    <property type="match status" value="1"/>
</dbReference>
<keyword evidence="10" id="KW-0282">Flagellum</keyword>
<keyword evidence="4 5" id="KW-0975">Bacterial flagellum</keyword>
<keyword evidence="11" id="KW-1185">Reference proteome</keyword>
<feature type="domain" description="Flagellar hook protein FlgE/F/G-like D1" evidence="9">
    <location>
        <begin position="77"/>
        <end position="140"/>
    </location>
</feature>
<dbReference type="GO" id="GO:0009425">
    <property type="term" value="C:bacterial-type flagellum basal body"/>
    <property type="evidence" value="ECO:0007669"/>
    <property type="project" value="UniProtKB-SubCell"/>
</dbReference>
<dbReference type="InterPro" id="IPR010930">
    <property type="entry name" value="Flg_bb/hook_C_dom"/>
</dbReference>
<gene>
    <name evidence="10" type="ORF">FHS03_003884</name>
</gene>
<evidence type="ECO:0000259" key="6">
    <source>
        <dbReference type="Pfam" id="PF00460"/>
    </source>
</evidence>
<comment type="caution">
    <text evidence="10">The sequence shown here is derived from an EMBL/GenBank/DDBJ whole genome shotgun (WGS) entry which is preliminary data.</text>
</comment>
<name>A0A7W5FVH6_9BURK</name>